<sequence>MVAIVTPPDGARYEPGETIPLTIAAVASRNVIRVEIMLDEQIVATQPNPQPSLTFSTRIEYTPRARGRLQLRAVAVDATGVASEPYAITLVVGEAPPASLPPIETTPVTGPGGCTLTAAFVEDVSIPDGTVVAAGAVFTKTWRMRNTSGCDWGEGYTIAFFSDTPMHPTGSEPIRPTPSNGLVDISVPLTAPTQPGVYTTTWRLKDPSGQFFGNRVFAVIRVP</sequence>
<dbReference type="InterPro" id="IPR013783">
    <property type="entry name" value="Ig-like_fold"/>
</dbReference>
<dbReference type="Proteomes" id="UP000230790">
    <property type="component" value="Unassembled WGS sequence"/>
</dbReference>
<feature type="domain" description="Nbr1 FW" evidence="1">
    <location>
        <begin position="126"/>
        <end position="222"/>
    </location>
</feature>
<name>A0A2M8QE26_9CHLR</name>
<dbReference type="PANTHER" id="PTHR20930">
    <property type="entry name" value="OVARIAN CARCINOMA ANTIGEN CA125-RELATED"/>
    <property type="match status" value="1"/>
</dbReference>
<dbReference type="PANTHER" id="PTHR20930:SF0">
    <property type="entry name" value="PROTEIN ILRUN"/>
    <property type="match status" value="1"/>
</dbReference>
<comment type="caution">
    <text evidence="2">The sequence shown here is derived from an EMBL/GenBank/DDBJ whole genome shotgun (WGS) entry which is preliminary data.</text>
</comment>
<dbReference type="InterPro" id="IPR032350">
    <property type="entry name" value="Nbr1_FW"/>
</dbReference>
<protein>
    <recommendedName>
        <fullName evidence="1">Nbr1 FW domain-containing protein</fullName>
    </recommendedName>
</protein>
<dbReference type="CDD" id="cd14947">
    <property type="entry name" value="NBR1_like"/>
    <property type="match status" value="1"/>
</dbReference>
<proteinExistence type="predicted"/>
<gene>
    <name evidence="2" type="ORF">CUN48_05640</name>
</gene>
<evidence type="ECO:0000313" key="2">
    <source>
        <dbReference type="EMBL" id="PJF48054.1"/>
    </source>
</evidence>
<reference evidence="2 3" key="1">
    <citation type="submission" date="2017-11" db="EMBL/GenBank/DDBJ databases">
        <title>Evolution of Phototrophy in the Chloroflexi Phylum Driven by Horizontal Gene Transfer.</title>
        <authorList>
            <person name="Ward L.M."/>
            <person name="Hemp J."/>
            <person name="Shih P.M."/>
            <person name="Mcglynn S.E."/>
            <person name="Fischer W."/>
        </authorList>
    </citation>
    <scope>NUCLEOTIDE SEQUENCE [LARGE SCALE GENOMIC DNA]</scope>
    <source>
        <strain evidence="2">JP3_7</strain>
    </source>
</reference>
<dbReference type="Pfam" id="PF16158">
    <property type="entry name" value="N_BRCA1_IG"/>
    <property type="match status" value="1"/>
</dbReference>
<evidence type="ECO:0000259" key="1">
    <source>
        <dbReference type="Pfam" id="PF16158"/>
    </source>
</evidence>
<evidence type="ECO:0000313" key="3">
    <source>
        <dbReference type="Proteomes" id="UP000230790"/>
    </source>
</evidence>
<dbReference type="Pfam" id="PF17957">
    <property type="entry name" value="Big_7"/>
    <property type="match status" value="1"/>
</dbReference>
<dbReference type="Gene3D" id="2.60.40.10">
    <property type="entry name" value="Immunoglobulins"/>
    <property type="match status" value="2"/>
</dbReference>
<accession>A0A2M8QE26</accession>
<organism evidence="2 3">
    <name type="scientific">Candidatus Thermofonsia Clade 3 bacterium</name>
    <dbReference type="NCBI Taxonomy" id="2364212"/>
    <lineage>
        <taxon>Bacteria</taxon>
        <taxon>Bacillati</taxon>
        <taxon>Chloroflexota</taxon>
        <taxon>Candidatus Thermofontia</taxon>
        <taxon>Candidatus Thermofonsia Clade 3</taxon>
    </lineage>
</organism>
<dbReference type="AlphaFoldDB" id="A0A2M8QE26"/>
<dbReference type="EMBL" id="PGTN01000026">
    <property type="protein sequence ID" value="PJF48054.1"/>
    <property type="molecule type" value="Genomic_DNA"/>
</dbReference>